<evidence type="ECO:0000313" key="11">
    <source>
        <dbReference type="Proteomes" id="UP000460221"/>
    </source>
</evidence>
<dbReference type="PANTHER" id="PTHR11795">
    <property type="entry name" value="BRANCHED-CHAIN AMINO ACID TRANSPORT SYSTEM PERMEASE PROTEIN LIVH"/>
    <property type="match status" value="1"/>
</dbReference>
<dbReference type="GO" id="GO:0022857">
    <property type="term" value="F:transmembrane transporter activity"/>
    <property type="evidence" value="ECO:0007669"/>
    <property type="project" value="InterPro"/>
</dbReference>
<dbReference type="GO" id="GO:0005886">
    <property type="term" value="C:plasma membrane"/>
    <property type="evidence" value="ECO:0007669"/>
    <property type="project" value="UniProtKB-SubCell"/>
</dbReference>
<comment type="subcellular location">
    <subcellularLocation>
        <location evidence="1">Cell membrane</location>
        <topology evidence="1">Multi-pass membrane protein</topology>
    </subcellularLocation>
</comment>
<dbReference type="RefSeq" id="WP_322097550.1">
    <property type="nucleotide sequence ID" value="NZ_WLYK01000001.1"/>
</dbReference>
<evidence type="ECO:0000256" key="7">
    <source>
        <dbReference type="ARBA" id="ARBA00023136"/>
    </source>
</evidence>
<comment type="caution">
    <text evidence="10">The sequence shown here is derived from an EMBL/GenBank/DDBJ whole genome shotgun (WGS) entry which is preliminary data.</text>
</comment>
<evidence type="ECO:0000256" key="1">
    <source>
        <dbReference type="ARBA" id="ARBA00004651"/>
    </source>
</evidence>
<protein>
    <submittedName>
        <fullName evidence="10">Branched-chain amino acid ABC transporter permease</fullName>
    </submittedName>
</protein>
<evidence type="ECO:0000256" key="3">
    <source>
        <dbReference type="ARBA" id="ARBA00022475"/>
    </source>
</evidence>
<proteinExistence type="inferred from homology"/>
<evidence type="ECO:0000256" key="2">
    <source>
        <dbReference type="ARBA" id="ARBA00022448"/>
    </source>
</evidence>
<feature type="transmembrane region" description="Helical" evidence="9">
    <location>
        <begin position="93"/>
        <end position="112"/>
    </location>
</feature>
<sequence length="296" mass="31033">MLTDLISALTLGSVYLLFALGLSLAWGTIGILNFAHGAIFMFSAFTGYLLVSHVALPMIVLVLIGVAVGAVMSVGVHVIAYEQIIKRAKDMQAAEMQILIGGIGIASIPLALAQRETESNPFGFTGTTHQVKLFVLGDVRITDVQIIILLTALVLGTGVALWLRRARAGLALRGIGVDAEVAGMMGIDRRRFAILTMAVAGGMAGLAAVLFTFNLGAMIPESGDTLMIKAFAVIILGGVGSTLGVVVGAYFLAFAETGILTYTGGTWVDAVSFGLILVVLLLRPNGLFGRKVVRRT</sequence>
<dbReference type="AlphaFoldDB" id="A0A7K1FH74"/>
<dbReference type="GO" id="GO:0006865">
    <property type="term" value="P:amino acid transport"/>
    <property type="evidence" value="ECO:0007669"/>
    <property type="project" value="UniProtKB-KW"/>
</dbReference>
<evidence type="ECO:0000256" key="5">
    <source>
        <dbReference type="ARBA" id="ARBA00022970"/>
    </source>
</evidence>
<keyword evidence="2" id="KW-0813">Transport</keyword>
<reference evidence="10 11" key="1">
    <citation type="submission" date="2019-11" db="EMBL/GenBank/DDBJ databases">
        <authorList>
            <person name="Jiang L.-Q."/>
        </authorList>
    </citation>
    <scope>NUCLEOTIDE SEQUENCE [LARGE SCALE GENOMIC DNA]</scope>
    <source>
        <strain evidence="10 11">YIM 132087</strain>
    </source>
</reference>
<feature type="transmembrane region" description="Helical" evidence="9">
    <location>
        <begin position="6"/>
        <end position="24"/>
    </location>
</feature>
<keyword evidence="11" id="KW-1185">Reference proteome</keyword>
<keyword evidence="7 9" id="KW-0472">Membrane</keyword>
<gene>
    <name evidence="10" type="ORF">GIS00_05590</name>
</gene>
<feature type="transmembrane region" description="Helical" evidence="9">
    <location>
        <begin position="31"/>
        <end position="51"/>
    </location>
</feature>
<keyword evidence="5" id="KW-0029">Amino-acid transport</keyword>
<organism evidence="10 11">
    <name type="scientific">Nakamurella alba</name>
    <dbReference type="NCBI Taxonomy" id="2665158"/>
    <lineage>
        <taxon>Bacteria</taxon>
        <taxon>Bacillati</taxon>
        <taxon>Actinomycetota</taxon>
        <taxon>Actinomycetes</taxon>
        <taxon>Nakamurellales</taxon>
        <taxon>Nakamurellaceae</taxon>
        <taxon>Nakamurella</taxon>
    </lineage>
</organism>
<evidence type="ECO:0000256" key="4">
    <source>
        <dbReference type="ARBA" id="ARBA00022692"/>
    </source>
</evidence>
<comment type="similarity">
    <text evidence="8">Belongs to the binding-protein-dependent transport system permease family. LivHM subfamily.</text>
</comment>
<keyword evidence="3" id="KW-1003">Cell membrane</keyword>
<feature type="transmembrane region" description="Helical" evidence="9">
    <location>
        <begin position="259"/>
        <end position="282"/>
    </location>
</feature>
<dbReference type="PANTHER" id="PTHR11795:SF445">
    <property type="entry name" value="AMINO ACID ABC TRANSPORTER PERMEASE PROTEIN"/>
    <property type="match status" value="1"/>
</dbReference>
<keyword evidence="4 9" id="KW-0812">Transmembrane</keyword>
<dbReference type="Proteomes" id="UP000460221">
    <property type="component" value="Unassembled WGS sequence"/>
</dbReference>
<name>A0A7K1FH74_9ACTN</name>
<keyword evidence="6 9" id="KW-1133">Transmembrane helix</keyword>
<feature type="transmembrane region" description="Helical" evidence="9">
    <location>
        <begin position="57"/>
        <end position="81"/>
    </location>
</feature>
<evidence type="ECO:0000256" key="9">
    <source>
        <dbReference type="SAM" id="Phobius"/>
    </source>
</evidence>
<dbReference type="EMBL" id="WLYK01000001">
    <property type="protein sequence ID" value="MTD13416.1"/>
    <property type="molecule type" value="Genomic_DNA"/>
</dbReference>
<dbReference type="InterPro" id="IPR001851">
    <property type="entry name" value="ABC_transp_permease"/>
</dbReference>
<feature type="transmembrane region" description="Helical" evidence="9">
    <location>
        <begin position="231"/>
        <end position="253"/>
    </location>
</feature>
<dbReference type="InterPro" id="IPR052157">
    <property type="entry name" value="BCAA_transport_permease"/>
</dbReference>
<dbReference type="CDD" id="cd06582">
    <property type="entry name" value="TM_PBP1_LivH_like"/>
    <property type="match status" value="1"/>
</dbReference>
<evidence type="ECO:0000313" key="10">
    <source>
        <dbReference type="EMBL" id="MTD13416.1"/>
    </source>
</evidence>
<accession>A0A7K1FH74</accession>
<feature type="transmembrane region" description="Helical" evidence="9">
    <location>
        <begin position="144"/>
        <end position="163"/>
    </location>
</feature>
<feature type="transmembrane region" description="Helical" evidence="9">
    <location>
        <begin position="193"/>
        <end position="219"/>
    </location>
</feature>
<dbReference type="Pfam" id="PF02653">
    <property type="entry name" value="BPD_transp_2"/>
    <property type="match status" value="1"/>
</dbReference>
<evidence type="ECO:0000256" key="8">
    <source>
        <dbReference type="ARBA" id="ARBA00037998"/>
    </source>
</evidence>
<evidence type="ECO:0000256" key="6">
    <source>
        <dbReference type="ARBA" id="ARBA00022989"/>
    </source>
</evidence>